<accession>A0A0V1J924</accession>
<sequence>MSDQSGWTIQLADTSLDQLDRSRSDIESFGRVGFKARLHLANVETNIFWLPKHQQSLLILGAELTRATEQSFSHALVSSAKFKLTERSSCHIVVYVLVCFSSVCSNNVQLINPAKKSPYHSWLKSGKLFDDQIIGQHQKTCHTKTLHEFGNKCPAIKMFNYKLNRVDGSRLVHVLVLEAVVQEKLCRFTELKLVSVLWRQMVLARHTACLHACVTLKASGTENIQSFPVEGVGVEKNKRSGGRLCSRQGSVTNVVDSEDESRLHSQHWPTV</sequence>
<proteinExistence type="predicted"/>
<dbReference type="EMBL" id="JYDS01000024">
    <property type="protein sequence ID" value="KRZ31479.1"/>
    <property type="molecule type" value="Genomic_DNA"/>
</dbReference>
<dbReference type="Proteomes" id="UP000054805">
    <property type="component" value="Unassembled WGS sequence"/>
</dbReference>
<dbReference type="AlphaFoldDB" id="A0A0V1J924"/>
<organism evidence="1 2">
    <name type="scientific">Trichinella pseudospiralis</name>
    <name type="common">Parasitic roundworm</name>
    <dbReference type="NCBI Taxonomy" id="6337"/>
    <lineage>
        <taxon>Eukaryota</taxon>
        <taxon>Metazoa</taxon>
        <taxon>Ecdysozoa</taxon>
        <taxon>Nematoda</taxon>
        <taxon>Enoplea</taxon>
        <taxon>Dorylaimia</taxon>
        <taxon>Trichinellida</taxon>
        <taxon>Trichinellidae</taxon>
        <taxon>Trichinella</taxon>
    </lineage>
</organism>
<evidence type="ECO:0000313" key="1">
    <source>
        <dbReference type="EMBL" id="KRZ31479.1"/>
    </source>
</evidence>
<name>A0A0V1J924_TRIPS</name>
<protein>
    <submittedName>
        <fullName evidence="1">Uncharacterized protein</fullName>
    </submittedName>
</protein>
<reference evidence="1 2" key="1">
    <citation type="submission" date="2015-01" db="EMBL/GenBank/DDBJ databases">
        <title>Evolution of Trichinella species and genotypes.</title>
        <authorList>
            <person name="Korhonen P.K."/>
            <person name="Edoardo P."/>
            <person name="Giuseppe L.R."/>
            <person name="Gasser R.B."/>
        </authorList>
    </citation>
    <scope>NUCLEOTIDE SEQUENCE [LARGE SCALE GENOMIC DNA]</scope>
    <source>
        <strain evidence="1">ISS588</strain>
    </source>
</reference>
<keyword evidence="2" id="KW-1185">Reference proteome</keyword>
<comment type="caution">
    <text evidence="1">The sequence shown here is derived from an EMBL/GenBank/DDBJ whole genome shotgun (WGS) entry which is preliminary data.</text>
</comment>
<gene>
    <name evidence="1" type="ORF">T4B_12801</name>
</gene>
<evidence type="ECO:0000313" key="2">
    <source>
        <dbReference type="Proteomes" id="UP000054805"/>
    </source>
</evidence>